<dbReference type="InterPro" id="IPR051805">
    <property type="entry name" value="Dehydratase_Activator_Redct"/>
</dbReference>
<evidence type="ECO:0000259" key="5">
    <source>
        <dbReference type="Pfam" id="PF01869"/>
    </source>
</evidence>
<organism evidence="6 7">
    <name type="scientific">Peptostreptococcus canis</name>
    <dbReference type="NCBI Taxonomy" id="1159213"/>
    <lineage>
        <taxon>Bacteria</taxon>
        <taxon>Bacillati</taxon>
        <taxon>Bacillota</taxon>
        <taxon>Clostridia</taxon>
        <taxon>Peptostreptococcales</taxon>
        <taxon>Peptostreptococcaceae</taxon>
        <taxon>Peptostreptococcus</taxon>
    </lineage>
</organism>
<comment type="caution">
    <text evidence="6">The sequence shown here is derived from an EMBL/GenBank/DDBJ whole genome shotgun (WGS) entry which is preliminary data.</text>
</comment>
<evidence type="ECO:0000256" key="1">
    <source>
        <dbReference type="ARBA" id="ARBA00001966"/>
    </source>
</evidence>
<dbReference type="Proteomes" id="UP000713904">
    <property type="component" value="Unassembled WGS sequence"/>
</dbReference>
<dbReference type="EMBL" id="JABGBW010000001">
    <property type="protein sequence ID" value="MBC2575470.1"/>
    <property type="molecule type" value="Genomic_DNA"/>
</dbReference>
<dbReference type="InterPro" id="IPR008275">
    <property type="entry name" value="CoA_E_activase_dom"/>
</dbReference>
<dbReference type="PANTHER" id="PTHR32329:SF2">
    <property type="entry name" value="BIFUNCTIONAL PROTEIN [INCLUDES 2-HYDROXYACYL-COA DEHYDRATASE (N-TER) AND ITS ACTIVATOR DOMAIN (C_TERM)"/>
    <property type="match status" value="1"/>
</dbReference>
<dbReference type="NCBIfam" id="TIGR00241">
    <property type="entry name" value="CoA_E_activ"/>
    <property type="match status" value="1"/>
</dbReference>
<dbReference type="Gene3D" id="3.30.420.40">
    <property type="match status" value="2"/>
</dbReference>
<reference evidence="6 7" key="1">
    <citation type="submission" date="2020-05" db="EMBL/GenBank/DDBJ databases">
        <title>Draft genome of xy-202 and genomic insight in genome of the genus Peptostreptococcus.</title>
        <authorList>
            <person name="Zhang Z."/>
        </authorList>
    </citation>
    <scope>NUCLEOTIDE SEQUENCE [LARGE SCALE GENOMIC DNA]</scope>
    <source>
        <strain evidence="6 7">DSM 27025</strain>
    </source>
</reference>
<evidence type="ECO:0000256" key="2">
    <source>
        <dbReference type="ARBA" id="ARBA00022723"/>
    </source>
</evidence>
<evidence type="ECO:0000256" key="4">
    <source>
        <dbReference type="ARBA" id="ARBA00023014"/>
    </source>
</evidence>
<name>A0ABR6TJI5_9FIRM</name>
<dbReference type="PANTHER" id="PTHR32329">
    <property type="entry name" value="BIFUNCTIONAL PROTEIN [INCLUDES 2-HYDROXYACYL-COA DEHYDRATASE (N-TER) AND ITS ACTIVATOR DOMAIN (C_TERM)-RELATED"/>
    <property type="match status" value="1"/>
</dbReference>
<proteinExistence type="predicted"/>
<dbReference type="InterPro" id="IPR002731">
    <property type="entry name" value="ATPase_BadF"/>
</dbReference>
<sequence>MSDIYTMGIDIGSTSSKCVILKNGKEVISEGVVNLGAGTKGADQVIDEVLKKANLTYEDIDVIVSTGYGRNSYEGARKTMSELSCHARGGAFIFGDVRTIIDIGGQDIKVLKLSSKGQLTNFLMNDKCAAGTGRFLEVMAGVLDVKLEDMGDLDKEATEKTPISSTCTVFAESEVISCMAKKIPIPNILRGIHASVATRVAGLAKRGGLTQPVAMTGGVTKNSGIVRALGEELETEIKISPDSQMAGAIGAALYAYDEYLKG</sequence>
<keyword evidence="7" id="KW-1185">Reference proteome</keyword>
<accession>A0ABR6TJI5</accession>
<keyword evidence="2" id="KW-0479">Metal-binding</keyword>
<dbReference type="SUPFAM" id="SSF53067">
    <property type="entry name" value="Actin-like ATPase domain"/>
    <property type="match status" value="1"/>
</dbReference>
<evidence type="ECO:0000313" key="7">
    <source>
        <dbReference type="Proteomes" id="UP000713904"/>
    </source>
</evidence>
<feature type="domain" description="ATPase BadF/BadG/BcrA/BcrD type" evidence="5">
    <location>
        <begin position="8"/>
        <end position="255"/>
    </location>
</feature>
<evidence type="ECO:0000313" key="6">
    <source>
        <dbReference type="EMBL" id="MBC2575470.1"/>
    </source>
</evidence>
<dbReference type="Pfam" id="PF01869">
    <property type="entry name" value="BcrAD_BadFG"/>
    <property type="match status" value="1"/>
</dbReference>
<gene>
    <name evidence="6" type="ORF">HLB29_02080</name>
</gene>
<dbReference type="RefSeq" id="WP_207719491.1">
    <property type="nucleotide sequence ID" value="NZ_JABGBW010000001.1"/>
</dbReference>
<comment type="cofactor">
    <cofactor evidence="1">
        <name>[4Fe-4S] cluster</name>
        <dbReference type="ChEBI" id="CHEBI:49883"/>
    </cofactor>
</comment>
<keyword evidence="3" id="KW-0408">Iron</keyword>
<dbReference type="InterPro" id="IPR043129">
    <property type="entry name" value="ATPase_NBD"/>
</dbReference>
<keyword evidence="4" id="KW-0411">Iron-sulfur</keyword>
<protein>
    <submittedName>
        <fullName evidence="6">2-hydroxyglutaryl-CoA dehydratase</fullName>
    </submittedName>
</protein>
<evidence type="ECO:0000256" key="3">
    <source>
        <dbReference type="ARBA" id="ARBA00023004"/>
    </source>
</evidence>